<feature type="transmembrane region" description="Helical" evidence="7">
    <location>
        <begin position="167"/>
        <end position="192"/>
    </location>
</feature>
<feature type="transmembrane region" description="Helical" evidence="7">
    <location>
        <begin position="6"/>
        <end position="34"/>
    </location>
</feature>
<comment type="similarity">
    <text evidence="7">Belongs to the binding-protein-dependent transport system permease family.</text>
</comment>
<dbReference type="InterPro" id="IPR000515">
    <property type="entry name" value="MetI-like"/>
</dbReference>
<dbReference type="InterPro" id="IPR050366">
    <property type="entry name" value="BP-dependent_transpt_permease"/>
</dbReference>
<keyword evidence="10" id="KW-1185">Reference proteome</keyword>
<dbReference type="OrthoDB" id="9797852at2"/>
<organism evidence="9 10">
    <name type="scientific">Parasporobacterium paucivorans DSM 15970</name>
    <dbReference type="NCBI Taxonomy" id="1122934"/>
    <lineage>
        <taxon>Bacteria</taxon>
        <taxon>Bacillati</taxon>
        <taxon>Bacillota</taxon>
        <taxon>Clostridia</taxon>
        <taxon>Lachnospirales</taxon>
        <taxon>Lachnospiraceae</taxon>
        <taxon>Parasporobacterium</taxon>
    </lineage>
</organism>
<dbReference type="SUPFAM" id="SSF161098">
    <property type="entry name" value="MetI-like"/>
    <property type="match status" value="1"/>
</dbReference>
<evidence type="ECO:0000256" key="5">
    <source>
        <dbReference type="ARBA" id="ARBA00022989"/>
    </source>
</evidence>
<proteinExistence type="inferred from homology"/>
<evidence type="ECO:0000256" key="2">
    <source>
        <dbReference type="ARBA" id="ARBA00022448"/>
    </source>
</evidence>
<keyword evidence="4 7" id="KW-0812">Transmembrane</keyword>
<keyword evidence="3" id="KW-1003">Cell membrane</keyword>
<dbReference type="InterPro" id="IPR035906">
    <property type="entry name" value="MetI-like_sf"/>
</dbReference>
<accession>A0A1M6KWB6</accession>
<evidence type="ECO:0000256" key="6">
    <source>
        <dbReference type="ARBA" id="ARBA00023136"/>
    </source>
</evidence>
<feature type="transmembrane region" description="Helical" evidence="7">
    <location>
        <begin position="70"/>
        <end position="86"/>
    </location>
</feature>
<sequence length="201" mass="21386">MNGAGTTFFIALCTVLIGAVFGAVVGLVAGYVGGWFDEVVMRINDMLTAFPSILLALIFVSILGPGTFNIILALGILFIPSFARIVRSEMIRLKELNFVKSARLMGAGRLRIIFVHILPNTYKTLLTTVAVGFNNAVLAEAGMSYLGLGVQPPGASLGRMLLEAQSYLFTAPWSALFPGITIVVIILGFSLISEGLGEENA</sequence>
<feature type="domain" description="ABC transmembrane type-1" evidence="8">
    <location>
        <begin position="4"/>
        <end position="193"/>
    </location>
</feature>
<dbReference type="Gene3D" id="1.10.3720.10">
    <property type="entry name" value="MetI-like"/>
    <property type="match status" value="1"/>
</dbReference>
<dbReference type="GO" id="GO:0055085">
    <property type="term" value="P:transmembrane transport"/>
    <property type="evidence" value="ECO:0007669"/>
    <property type="project" value="InterPro"/>
</dbReference>
<keyword evidence="2 7" id="KW-0813">Transport</keyword>
<dbReference type="PROSITE" id="PS50928">
    <property type="entry name" value="ABC_TM1"/>
    <property type="match status" value="1"/>
</dbReference>
<dbReference type="Pfam" id="PF00528">
    <property type="entry name" value="BPD_transp_1"/>
    <property type="match status" value="1"/>
</dbReference>
<evidence type="ECO:0000313" key="9">
    <source>
        <dbReference type="EMBL" id="SHJ63184.1"/>
    </source>
</evidence>
<dbReference type="AlphaFoldDB" id="A0A1M6KWB6"/>
<name>A0A1M6KWB6_9FIRM</name>
<reference evidence="9 10" key="1">
    <citation type="submission" date="2016-11" db="EMBL/GenBank/DDBJ databases">
        <authorList>
            <person name="Jaros S."/>
            <person name="Januszkiewicz K."/>
            <person name="Wedrychowicz H."/>
        </authorList>
    </citation>
    <scope>NUCLEOTIDE SEQUENCE [LARGE SCALE GENOMIC DNA]</scope>
    <source>
        <strain evidence="9 10">DSM 15970</strain>
    </source>
</reference>
<dbReference type="STRING" id="1122934.SAMN02745691_02282"/>
<keyword evidence="5 7" id="KW-1133">Transmembrane helix</keyword>
<evidence type="ECO:0000256" key="1">
    <source>
        <dbReference type="ARBA" id="ARBA00004651"/>
    </source>
</evidence>
<gene>
    <name evidence="9" type="ORF">SAMN02745691_02282</name>
</gene>
<dbReference type="PANTHER" id="PTHR43386:SF1">
    <property type="entry name" value="D,D-DIPEPTIDE TRANSPORT SYSTEM PERMEASE PROTEIN DDPC-RELATED"/>
    <property type="match status" value="1"/>
</dbReference>
<dbReference type="PANTHER" id="PTHR43386">
    <property type="entry name" value="OLIGOPEPTIDE TRANSPORT SYSTEM PERMEASE PROTEIN APPC"/>
    <property type="match status" value="1"/>
</dbReference>
<protein>
    <submittedName>
        <fullName evidence="9">Peptide/nickel transport system permease protein</fullName>
    </submittedName>
</protein>
<dbReference type="Proteomes" id="UP000184342">
    <property type="component" value="Unassembled WGS sequence"/>
</dbReference>
<keyword evidence="6 7" id="KW-0472">Membrane</keyword>
<evidence type="ECO:0000259" key="8">
    <source>
        <dbReference type="PROSITE" id="PS50928"/>
    </source>
</evidence>
<dbReference type="CDD" id="cd06261">
    <property type="entry name" value="TM_PBP2"/>
    <property type="match status" value="1"/>
</dbReference>
<evidence type="ECO:0000256" key="4">
    <source>
        <dbReference type="ARBA" id="ARBA00022692"/>
    </source>
</evidence>
<evidence type="ECO:0000256" key="3">
    <source>
        <dbReference type="ARBA" id="ARBA00022475"/>
    </source>
</evidence>
<comment type="subcellular location">
    <subcellularLocation>
        <location evidence="1 7">Cell membrane</location>
        <topology evidence="1 7">Multi-pass membrane protein</topology>
    </subcellularLocation>
</comment>
<dbReference type="EMBL" id="FQYT01000029">
    <property type="protein sequence ID" value="SHJ63184.1"/>
    <property type="molecule type" value="Genomic_DNA"/>
</dbReference>
<evidence type="ECO:0000256" key="7">
    <source>
        <dbReference type="RuleBase" id="RU363032"/>
    </source>
</evidence>
<evidence type="ECO:0000313" key="10">
    <source>
        <dbReference type="Proteomes" id="UP000184342"/>
    </source>
</evidence>
<dbReference type="GO" id="GO:0005886">
    <property type="term" value="C:plasma membrane"/>
    <property type="evidence" value="ECO:0007669"/>
    <property type="project" value="UniProtKB-SubCell"/>
</dbReference>